<evidence type="ECO:0000313" key="2">
    <source>
        <dbReference type="Proteomes" id="UP000095606"/>
    </source>
</evidence>
<dbReference type="Proteomes" id="UP000095606">
    <property type="component" value="Unassembled WGS sequence"/>
</dbReference>
<dbReference type="EMBL" id="CZAE01000008">
    <property type="protein sequence ID" value="CUP18492.1"/>
    <property type="molecule type" value="Genomic_DNA"/>
</dbReference>
<dbReference type="RefSeq" id="WP_055269420.1">
    <property type="nucleotide sequence ID" value="NZ_CAXKYA010000027.1"/>
</dbReference>
<dbReference type="AlphaFoldDB" id="A0A174L2Q3"/>
<accession>A0A174L2Q3</accession>
<proteinExistence type="predicted"/>
<reference evidence="1 2" key="1">
    <citation type="submission" date="2015-09" db="EMBL/GenBank/DDBJ databases">
        <authorList>
            <consortium name="Pathogen Informatics"/>
        </authorList>
    </citation>
    <scope>NUCLEOTIDE SEQUENCE [LARGE SCALE GENOMIC DNA]</scope>
    <source>
        <strain evidence="1 2">2789STDY5834846</strain>
    </source>
</reference>
<organism evidence="1 2">
    <name type="scientific">Bacteroides faecis</name>
    <dbReference type="NCBI Taxonomy" id="674529"/>
    <lineage>
        <taxon>Bacteria</taxon>
        <taxon>Pseudomonadati</taxon>
        <taxon>Bacteroidota</taxon>
        <taxon>Bacteroidia</taxon>
        <taxon>Bacteroidales</taxon>
        <taxon>Bacteroidaceae</taxon>
        <taxon>Bacteroides</taxon>
    </lineage>
</organism>
<gene>
    <name evidence="1" type="ORF">ERS852461_02041</name>
</gene>
<name>A0A174L2Q3_9BACE</name>
<protein>
    <submittedName>
        <fullName evidence="1">Uncharacterized protein</fullName>
    </submittedName>
</protein>
<evidence type="ECO:0000313" key="1">
    <source>
        <dbReference type="EMBL" id="CUP18492.1"/>
    </source>
</evidence>
<sequence length="98" mass="11943">MERTCNYPIEIKFKTDLNTELLLNELCDLLKKDRSKILRLIIADFFDRNLDLIDKYKETDNELDREKLVEAILKDFYGYNRQTMNDYLRFKNEKDNPK</sequence>